<proteinExistence type="predicted"/>
<evidence type="ECO:0000313" key="2">
    <source>
        <dbReference type="EMBL" id="GLQ00591.1"/>
    </source>
</evidence>
<name>A0ABQ5TYQ8_9GAMM</name>
<gene>
    <name evidence="2" type="ORF">GCM10007891_24440</name>
</gene>
<keyword evidence="3" id="KW-1185">Reference proteome</keyword>
<reference evidence="2" key="2">
    <citation type="submission" date="2023-01" db="EMBL/GenBank/DDBJ databases">
        <title>Draft genome sequence of Methylophaga thalassica strain NBRC 102424.</title>
        <authorList>
            <person name="Sun Q."/>
            <person name="Mori K."/>
        </authorList>
    </citation>
    <scope>NUCLEOTIDE SEQUENCE</scope>
    <source>
        <strain evidence="2">NBRC 102424</strain>
    </source>
</reference>
<dbReference type="CDD" id="cd16892">
    <property type="entry name" value="LT_VirB1-like"/>
    <property type="match status" value="1"/>
</dbReference>
<organism evidence="2 3">
    <name type="scientific">Methylophaga thalassica</name>
    <dbReference type="NCBI Taxonomy" id="40223"/>
    <lineage>
        <taxon>Bacteria</taxon>
        <taxon>Pseudomonadati</taxon>
        <taxon>Pseudomonadota</taxon>
        <taxon>Gammaproteobacteria</taxon>
        <taxon>Thiotrichales</taxon>
        <taxon>Piscirickettsiaceae</taxon>
        <taxon>Methylophaga</taxon>
    </lineage>
</organism>
<accession>A0ABQ5TYQ8</accession>
<feature type="domain" description="Transglycosylase SLT" evidence="1">
    <location>
        <begin position="7"/>
        <end position="143"/>
    </location>
</feature>
<dbReference type="InterPro" id="IPR023346">
    <property type="entry name" value="Lysozyme-like_dom_sf"/>
</dbReference>
<evidence type="ECO:0000313" key="3">
    <source>
        <dbReference type="Proteomes" id="UP001161423"/>
    </source>
</evidence>
<dbReference type="EMBL" id="BSND01000012">
    <property type="protein sequence ID" value="GLQ00591.1"/>
    <property type="molecule type" value="Genomic_DNA"/>
</dbReference>
<comment type="caution">
    <text evidence="2">The sequence shown here is derived from an EMBL/GenBank/DDBJ whole genome shotgun (WGS) entry which is preliminary data.</text>
</comment>
<dbReference type="RefSeq" id="WP_284723505.1">
    <property type="nucleotide sequence ID" value="NZ_BSND01000012.1"/>
</dbReference>
<dbReference type="InterPro" id="IPR008258">
    <property type="entry name" value="Transglycosylase_SLT_dom_1"/>
</dbReference>
<reference evidence="2" key="1">
    <citation type="journal article" date="2014" name="Int. J. Syst. Evol. Microbiol.">
        <title>Complete genome of a new Firmicutes species belonging to the dominant human colonic microbiota ('Ruminococcus bicirculans') reveals two chromosomes and a selective capacity to utilize plant glucans.</title>
        <authorList>
            <consortium name="NISC Comparative Sequencing Program"/>
            <person name="Wegmann U."/>
            <person name="Louis P."/>
            <person name="Goesmann A."/>
            <person name="Henrissat B."/>
            <person name="Duncan S.H."/>
            <person name="Flint H.J."/>
        </authorList>
    </citation>
    <scope>NUCLEOTIDE SEQUENCE</scope>
    <source>
        <strain evidence="2">NBRC 102424</strain>
    </source>
</reference>
<sequence>MDFNALMDECAPNVSPVTMAAIVKQESNFNPFAVGVNGDYVLERQPQTKEEALEVVAWLEQQGQTNLDLGLGQISRANRAAYQLSNADSFDACLNIQIAADILTQNYTRAVNSGLNGQEALTAAISSYNTGSQTAGFENGYVQKVINNVSPETVTVPALKNSAQAVNVPAKKSESKELDAKKFPPQSVYSSLVSAGEESIYKSDLSDVGVFVYGGAGDNGLVRNDEGQYHTNILRD</sequence>
<dbReference type="SUPFAM" id="SSF53955">
    <property type="entry name" value="Lysozyme-like"/>
    <property type="match status" value="1"/>
</dbReference>
<protein>
    <recommendedName>
        <fullName evidence="1">Transglycosylase SLT domain-containing protein</fullName>
    </recommendedName>
</protein>
<evidence type="ECO:0000259" key="1">
    <source>
        <dbReference type="Pfam" id="PF01464"/>
    </source>
</evidence>
<dbReference type="Pfam" id="PF01464">
    <property type="entry name" value="SLT"/>
    <property type="match status" value="1"/>
</dbReference>
<dbReference type="Proteomes" id="UP001161423">
    <property type="component" value="Unassembled WGS sequence"/>
</dbReference>
<dbReference type="Gene3D" id="1.10.530.10">
    <property type="match status" value="1"/>
</dbReference>